<evidence type="ECO:0000313" key="3">
    <source>
        <dbReference type="Proteomes" id="UP000192251"/>
    </source>
</evidence>
<gene>
    <name evidence="2" type="ORF">B7C62_13570</name>
</gene>
<evidence type="ECO:0000313" key="2">
    <source>
        <dbReference type="EMBL" id="ARF73183.1"/>
    </source>
</evidence>
<dbReference type="Pfam" id="PF03752">
    <property type="entry name" value="ALF"/>
    <property type="match status" value="3"/>
</dbReference>
<sequence length="202" mass="21466">MRSTRVALAVTAGALAPVLLLSGPASAASAAPSPVTVATTQSAGVAADSPYDDMDEHELRIEVFRILEAESTGRAVRQEAVKALEGGTVQHLLDFLKTGRWVAQAEDDRVAILTILADPKTGRTVKEAAGKALDGTDADRRHFLETGRWAAQAVDDRVAIFTLLAKPDISPALRAAAVQALEGTDADRRYFVETGQYEVDGR</sequence>
<dbReference type="EMBL" id="CP020563">
    <property type="protein sequence ID" value="ARF73183.1"/>
    <property type="molecule type" value="Genomic_DNA"/>
</dbReference>
<name>A0ABC8BTH2_9ACTN</name>
<dbReference type="InterPro" id="IPR005506">
    <property type="entry name" value="DUF312_ALF"/>
</dbReference>
<reference evidence="2 3" key="1">
    <citation type="submission" date="2017-04" db="EMBL/GenBank/DDBJ databases">
        <title>The complete genome sequence of Streptomyces albolongus YIM 101047, the producer of novel bafilomycins and novel odoriferous sesquiterpenoids.</title>
        <authorList>
            <person name="Yin M."/>
            <person name="Jiang Y."/>
        </authorList>
    </citation>
    <scope>NUCLEOTIDE SEQUENCE [LARGE SCALE GENOMIC DNA]</scope>
    <source>
        <strain evidence="2 3">YIM 101047</strain>
    </source>
</reference>
<evidence type="ECO:0008006" key="4">
    <source>
        <dbReference type="Google" id="ProtNLM"/>
    </source>
</evidence>
<keyword evidence="1" id="KW-0732">Signal</keyword>
<feature type="chain" id="PRO_5044842805" description="HEAT repeat domain-containing protein" evidence="1">
    <location>
        <begin position="28"/>
        <end position="202"/>
    </location>
</feature>
<evidence type="ECO:0000256" key="1">
    <source>
        <dbReference type="SAM" id="SignalP"/>
    </source>
</evidence>
<feature type="signal peptide" evidence="1">
    <location>
        <begin position="1"/>
        <end position="27"/>
    </location>
</feature>
<dbReference type="AlphaFoldDB" id="A0ABC8BTH2"/>
<dbReference type="KEGG" id="kab:B7C62_13570"/>
<dbReference type="RefSeq" id="WP_084746981.1">
    <property type="nucleotide sequence ID" value="NZ_CP020563.1"/>
</dbReference>
<protein>
    <recommendedName>
        <fullName evidence="4">HEAT repeat domain-containing protein</fullName>
    </recommendedName>
</protein>
<proteinExistence type="predicted"/>
<keyword evidence="3" id="KW-1185">Reference proteome</keyword>
<accession>A0ABC8BTH2</accession>
<dbReference type="Proteomes" id="UP000192251">
    <property type="component" value="Chromosome"/>
</dbReference>
<organism evidence="2 3">
    <name type="scientific">Kitasatospora albolonga</name>
    <dbReference type="NCBI Taxonomy" id="68173"/>
    <lineage>
        <taxon>Bacteria</taxon>
        <taxon>Bacillati</taxon>
        <taxon>Actinomycetota</taxon>
        <taxon>Actinomycetes</taxon>
        <taxon>Kitasatosporales</taxon>
        <taxon>Streptomycetaceae</taxon>
        <taxon>Kitasatospora</taxon>
    </lineage>
</organism>